<dbReference type="Gramene" id="OMERI01G22560.1">
    <property type="protein sequence ID" value="OMERI01G22560.1"/>
    <property type="gene ID" value="OMERI01G22560"/>
</dbReference>
<dbReference type="AlphaFoldDB" id="A0A0E0C5D8"/>
<sequence>MKLWAALAVSASLCHLHLVLRLHLHYSTLHAIDALLSMSLPPFSSPFSNSAPQDVAAHAPAIPCPRVSRRGDENANKGEDTQRLKAPHLDPLAEAVPDPRCGDTAPPEASKLARRKRGHGLEEKGWGCRESRHRRREGRQAAAGATAAPTHAAVPEEEKAEV</sequence>
<organism evidence="3">
    <name type="scientific">Oryza meridionalis</name>
    <dbReference type="NCBI Taxonomy" id="40149"/>
    <lineage>
        <taxon>Eukaryota</taxon>
        <taxon>Viridiplantae</taxon>
        <taxon>Streptophyta</taxon>
        <taxon>Embryophyta</taxon>
        <taxon>Tracheophyta</taxon>
        <taxon>Spermatophyta</taxon>
        <taxon>Magnoliopsida</taxon>
        <taxon>Liliopsida</taxon>
        <taxon>Poales</taxon>
        <taxon>Poaceae</taxon>
        <taxon>BOP clade</taxon>
        <taxon>Oryzoideae</taxon>
        <taxon>Oryzeae</taxon>
        <taxon>Oryzinae</taxon>
        <taxon>Oryza</taxon>
    </lineage>
</organism>
<keyword evidence="2" id="KW-0732">Signal</keyword>
<dbReference type="HOGENOM" id="CLU_1638056_0_0_1"/>
<feature type="compositionally biased region" description="Basic and acidic residues" evidence="1">
    <location>
        <begin position="69"/>
        <end position="83"/>
    </location>
</feature>
<feature type="compositionally biased region" description="Low complexity" evidence="1">
    <location>
        <begin position="140"/>
        <end position="153"/>
    </location>
</feature>
<evidence type="ECO:0000256" key="2">
    <source>
        <dbReference type="SAM" id="SignalP"/>
    </source>
</evidence>
<feature type="chain" id="PRO_5002355354" evidence="2">
    <location>
        <begin position="22"/>
        <end position="162"/>
    </location>
</feature>
<reference evidence="3" key="1">
    <citation type="submission" date="2015-04" db="UniProtKB">
        <authorList>
            <consortium name="EnsemblPlants"/>
        </authorList>
    </citation>
    <scope>IDENTIFICATION</scope>
</reference>
<keyword evidence="4" id="KW-1185">Reference proteome</keyword>
<dbReference type="Proteomes" id="UP000008021">
    <property type="component" value="Chromosome 1"/>
</dbReference>
<dbReference type="EnsemblPlants" id="OMERI01G22560.1">
    <property type="protein sequence ID" value="OMERI01G22560.1"/>
    <property type="gene ID" value="OMERI01G22560"/>
</dbReference>
<feature type="compositionally biased region" description="Basic and acidic residues" evidence="1">
    <location>
        <begin position="119"/>
        <end position="130"/>
    </location>
</feature>
<evidence type="ECO:0000313" key="4">
    <source>
        <dbReference type="Proteomes" id="UP000008021"/>
    </source>
</evidence>
<accession>A0A0E0C5D8</accession>
<protein>
    <submittedName>
        <fullName evidence="3">Uncharacterized protein</fullName>
    </submittedName>
</protein>
<feature type="region of interest" description="Disordered" evidence="1">
    <location>
        <begin position="47"/>
        <end position="162"/>
    </location>
</feature>
<proteinExistence type="predicted"/>
<reference evidence="3" key="2">
    <citation type="submission" date="2018-05" db="EMBL/GenBank/DDBJ databases">
        <title>OmerRS3 (Oryza meridionalis Reference Sequence Version 3).</title>
        <authorList>
            <person name="Zhang J."/>
            <person name="Kudrna D."/>
            <person name="Lee S."/>
            <person name="Talag J."/>
            <person name="Welchert J."/>
            <person name="Wing R.A."/>
        </authorList>
    </citation>
    <scope>NUCLEOTIDE SEQUENCE [LARGE SCALE GENOMIC DNA]</scope>
    <source>
        <strain evidence="3">cv. OR44</strain>
    </source>
</reference>
<evidence type="ECO:0000313" key="3">
    <source>
        <dbReference type="EnsemblPlants" id="OMERI01G22560.1"/>
    </source>
</evidence>
<feature type="signal peptide" evidence="2">
    <location>
        <begin position="1"/>
        <end position="21"/>
    </location>
</feature>
<name>A0A0E0C5D8_9ORYZ</name>
<evidence type="ECO:0000256" key="1">
    <source>
        <dbReference type="SAM" id="MobiDB-lite"/>
    </source>
</evidence>